<name>A0AAD7I2Q2_9AGAR</name>
<proteinExistence type="predicted"/>
<dbReference type="AlphaFoldDB" id="A0AAD7I2Q2"/>
<organism evidence="2 3">
    <name type="scientific">Mycena maculata</name>
    <dbReference type="NCBI Taxonomy" id="230809"/>
    <lineage>
        <taxon>Eukaryota</taxon>
        <taxon>Fungi</taxon>
        <taxon>Dikarya</taxon>
        <taxon>Basidiomycota</taxon>
        <taxon>Agaricomycotina</taxon>
        <taxon>Agaricomycetes</taxon>
        <taxon>Agaricomycetidae</taxon>
        <taxon>Agaricales</taxon>
        <taxon>Marasmiineae</taxon>
        <taxon>Mycenaceae</taxon>
        <taxon>Mycena</taxon>
    </lineage>
</organism>
<gene>
    <name evidence="2" type="ORF">DFH07DRAFT_967879</name>
</gene>
<sequence length="600" mass="67959">MSNEPTNPYNQAAPQAVRGIKRAVQHSQGIPTMRAVKSGSSEHVTTTRIYVPANVAGRSLERVFTTRTYVPANVSGRKTSSSFTQPMGPPPIQGSRLAYKQSPARAAPDSRAFGASNSTRRAMGMTASSISAPTPLKRAQQDKPYWIAEDKAFRASQRRFVAMSVGAPAFPKRIQNVTEKEYGTNNENIREEYEVNHTRYVGRKAARKTEVQEDPSDDEKSESSPSESSDSDDSDDWESIPESDKESETEKTGDSGNESDDSVELMEFRPVRPPVIEILDDTPPASPVHTPRPSPPPSVPHAEIINAIERLVLPATSMQARKRLPFLTRNLRRGFLNYCRVRGVSTTPDDEVPPLTVIFKLSDSELPPHEEHVSCYECPLCRLHLPFPTREMLQVHLDQDHREVCISWAKTDNQENWRFLELLLTSRDTSLTDRKSPGRPTEADLTIIPPSPFGPTARFPFLPAKSEYGGPDLYYSTRFGGPKIYDLLGTLPMEPYGALAWSVLDREEEIFESDDIPDEHKVMHALWARWIFFKRNFFVANYVEGILYFIKDYWKMIRLAAGWDALRYWLLLLMTGRFLTTGHEIVKILKYYEELCREDA</sequence>
<evidence type="ECO:0000256" key="1">
    <source>
        <dbReference type="SAM" id="MobiDB-lite"/>
    </source>
</evidence>
<dbReference type="Proteomes" id="UP001215280">
    <property type="component" value="Unassembled WGS sequence"/>
</dbReference>
<feature type="compositionally biased region" description="Basic and acidic residues" evidence="1">
    <location>
        <begin position="242"/>
        <end position="253"/>
    </location>
</feature>
<feature type="compositionally biased region" description="Polar residues" evidence="1">
    <location>
        <begin position="76"/>
        <end position="85"/>
    </location>
</feature>
<reference evidence="2" key="1">
    <citation type="submission" date="2023-03" db="EMBL/GenBank/DDBJ databases">
        <title>Massive genome expansion in bonnet fungi (Mycena s.s.) driven by repeated elements and novel gene families across ecological guilds.</title>
        <authorList>
            <consortium name="Lawrence Berkeley National Laboratory"/>
            <person name="Harder C.B."/>
            <person name="Miyauchi S."/>
            <person name="Viragh M."/>
            <person name="Kuo A."/>
            <person name="Thoen E."/>
            <person name="Andreopoulos B."/>
            <person name="Lu D."/>
            <person name="Skrede I."/>
            <person name="Drula E."/>
            <person name="Henrissat B."/>
            <person name="Morin E."/>
            <person name="Kohler A."/>
            <person name="Barry K."/>
            <person name="LaButti K."/>
            <person name="Morin E."/>
            <person name="Salamov A."/>
            <person name="Lipzen A."/>
            <person name="Mereny Z."/>
            <person name="Hegedus B."/>
            <person name="Baldrian P."/>
            <person name="Stursova M."/>
            <person name="Weitz H."/>
            <person name="Taylor A."/>
            <person name="Grigoriev I.V."/>
            <person name="Nagy L.G."/>
            <person name="Martin F."/>
            <person name="Kauserud H."/>
        </authorList>
    </citation>
    <scope>NUCLEOTIDE SEQUENCE</scope>
    <source>
        <strain evidence="2">CBHHK188m</strain>
    </source>
</reference>
<evidence type="ECO:0000313" key="2">
    <source>
        <dbReference type="EMBL" id="KAJ7733745.1"/>
    </source>
</evidence>
<protein>
    <submittedName>
        <fullName evidence="2">Uncharacterized protein</fullName>
    </submittedName>
</protein>
<feature type="compositionally biased region" description="Pro residues" evidence="1">
    <location>
        <begin position="284"/>
        <end position="298"/>
    </location>
</feature>
<keyword evidence="3" id="KW-1185">Reference proteome</keyword>
<evidence type="ECO:0000313" key="3">
    <source>
        <dbReference type="Proteomes" id="UP001215280"/>
    </source>
</evidence>
<comment type="caution">
    <text evidence="2">The sequence shown here is derived from an EMBL/GenBank/DDBJ whole genome shotgun (WGS) entry which is preliminary data.</text>
</comment>
<feature type="region of interest" description="Disordered" evidence="1">
    <location>
        <begin position="201"/>
        <end position="265"/>
    </location>
</feature>
<feature type="region of interest" description="Disordered" evidence="1">
    <location>
        <begin position="277"/>
        <end position="298"/>
    </location>
</feature>
<dbReference type="EMBL" id="JARJLG010000166">
    <property type="protein sequence ID" value="KAJ7733745.1"/>
    <property type="molecule type" value="Genomic_DNA"/>
</dbReference>
<accession>A0AAD7I2Q2</accession>
<feature type="compositionally biased region" description="Acidic residues" evidence="1">
    <location>
        <begin position="229"/>
        <end position="241"/>
    </location>
</feature>
<feature type="region of interest" description="Disordered" evidence="1">
    <location>
        <begin position="76"/>
        <end position="121"/>
    </location>
</feature>